<proteinExistence type="inferred from homology"/>
<comment type="catalytic activity">
    <reaction evidence="8">
        <text>L-histidyl-[protein] + UTP = N(tele)-(5'-uridylyl)-L-histidyl-[protein] + diphosphate</text>
        <dbReference type="Rhea" id="RHEA:83891"/>
        <dbReference type="Rhea" id="RHEA-COMP:9745"/>
        <dbReference type="Rhea" id="RHEA-COMP:20239"/>
        <dbReference type="ChEBI" id="CHEBI:29979"/>
        <dbReference type="ChEBI" id="CHEBI:33019"/>
        <dbReference type="ChEBI" id="CHEBI:46398"/>
        <dbReference type="ChEBI" id="CHEBI:233474"/>
    </reaction>
</comment>
<feature type="binding site" evidence="8">
    <location>
        <position position="124"/>
    </location>
    <ligand>
        <name>ATP</name>
        <dbReference type="ChEBI" id="CHEBI:30616"/>
    </ligand>
</feature>
<evidence type="ECO:0000256" key="7">
    <source>
        <dbReference type="ARBA" id="ARBA00022842"/>
    </source>
</evidence>
<dbReference type="NCBIfam" id="NF000658">
    <property type="entry name" value="PRK00029.1"/>
    <property type="match status" value="1"/>
</dbReference>
<comment type="similarity">
    <text evidence="1 8">Belongs to the SELO family.</text>
</comment>
<keyword evidence="2 8" id="KW-0808">Transferase</keyword>
<keyword evidence="6 8" id="KW-0067">ATP-binding</keyword>
<dbReference type="GO" id="GO:0005524">
    <property type="term" value="F:ATP binding"/>
    <property type="evidence" value="ECO:0007669"/>
    <property type="project" value="UniProtKB-UniRule"/>
</dbReference>
<keyword evidence="8" id="KW-0464">Manganese</keyword>
<comment type="catalytic activity">
    <reaction evidence="8">
        <text>L-tyrosyl-[protein] + ATP = O-(5'-adenylyl)-L-tyrosyl-[protein] + diphosphate</text>
        <dbReference type="Rhea" id="RHEA:54288"/>
        <dbReference type="Rhea" id="RHEA-COMP:10136"/>
        <dbReference type="Rhea" id="RHEA-COMP:13846"/>
        <dbReference type="ChEBI" id="CHEBI:30616"/>
        <dbReference type="ChEBI" id="CHEBI:33019"/>
        <dbReference type="ChEBI" id="CHEBI:46858"/>
        <dbReference type="ChEBI" id="CHEBI:83624"/>
        <dbReference type="EC" id="2.7.7.108"/>
    </reaction>
</comment>
<evidence type="ECO:0000313" key="10">
    <source>
        <dbReference type="Proteomes" id="UP000182491"/>
    </source>
</evidence>
<sequence length="543" mass="61237">MESTFYTSCYTSCQLNLYLTNYMQTLSDKEYKNEFVESFPGDESGDLRPRQTPGVLYSKAKPTPVEKPELLAWSDDLAKELGIQKPNDQKDIDILGGNFVTDTMQPYAACYAGHQFGNWAGQLGDGRAITLGEWETPDGKSWELQLKGAGPTPYSRRADGRAVLRSSVREYLMSEAMHYLGIPTTRALSLVSTGDPVLRDMFYNGNAAYEPGAIVMRVAPSLLRFGNFEMLAARKEKENLQKLVDWTISRYYPHIQGEGDERLLAWFKEVVEKTAGLMVEWLRVGFVHGVMNTDNMSILGLTIDYGPYSFVDNYDLNFTPNTTDLPGKRYAFGKQPSIAYWNLSRLASAIAPLLSGTEELVKTLATFDEAFTSRYMTMMGNKLGLDEAKKEDAPLFAQVERMLSTVQPDMTIFFQLLIDLPLGLEDKVAVVAYFRESFYADLNADEKLLLCSFAQAYQERMKVNTITPEASQEKMRAANPRFILRNYLLSQAIEQLEAGNNELFLKLQEAMKDPYANKFDEFFAKRPEWATSKAGCSMLSCSS</sequence>
<comment type="catalytic activity">
    <reaction evidence="8">
        <text>L-seryl-[protein] + ATP = 3-O-(5'-adenylyl)-L-seryl-[protein] + diphosphate</text>
        <dbReference type="Rhea" id="RHEA:58120"/>
        <dbReference type="Rhea" id="RHEA-COMP:9863"/>
        <dbReference type="Rhea" id="RHEA-COMP:15073"/>
        <dbReference type="ChEBI" id="CHEBI:29999"/>
        <dbReference type="ChEBI" id="CHEBI:30616"/>
        <dbReference type="ChEBI" id="CHEBI:33019"/>
        <dbReference type="ChEBI" id="CHEBI:142516"/>
        <dbReference type="EC" id="2.7.7.108"/>
    </reaction>
</comment>
<protein>
    <recommendedName>
        <fullName evidence="8">Protein nucleotidyltransferase YdiU</fullName>
        <ecNumber evidence="8">2.7.7.-</ecNumber>
    </recommendedName>
    <alternativeName>
        <fullName evidence="8">Protein adenylyltransferase YdiU</fullName>
        <ecNumber evidence="8">2.7.7.108</ecNumber>
    </alternativeName>
    <alternativeName>
        <fullName evidence="8">Protein uridylyltransferase YdiU</fullName>
        <ecNumber evidence="8">2.7.7.-</ecNumber>
    </alternativeName>
</protein>
<feature type="binding site" evidence="8">
    <location>
        <position position="160"/>
    </location>
    <ligand>
        <name>ATP</name>
        <dbReference type="ChEBI" id="CHEBI:30616"/>
    </ligand>
</feature>
<dbReference type="InterPro" id="IPR003846">
    <property type="entry name" value="SelO"/>
</dbReference>
<evidence type="ECO:0000256" key="1">
    <source>
        <dbReference type="ARBA" id="ARBA00009747"/>
    </source>
</evidence>
<feature type="binding site" evidence="8">
    <location>
        <position position="304"/>
    </location>
    <ligand>
        <name>ATP</name>
        <dbReference type="ChEBI" id="CHEBI:30616"/>
    </ligand>
</feature>
<comment type="catalytic activity">
    <reaction evidence="8">
        <text>L-threonyl-[protein] + ATP = 3-O-(5'-adenylyl)-L-threonyl-[protein] + diphosphate</text>
        <dbReference type="Rhea" id="RHEA:54292"/>
        <dbReference type="Rhea" id="RHEA-COMP:11060"/>
        <dbReference type="Rhea" id="RHEA-COMP:13847"/>
        <dbReference type="ChEBI" id="CHEBI:30013"/>
        <dbReference type="ChEBI" id="CHEBI:30616"/>
        <dbReference type="ChEBI" id="CHEBI:33019"/>
        <dbReference type="ChEBI" id="CHEBI:138113"/>
        <dbReference type="EC" id="2.7.7.108"/>
    </reaction>
</comment>
<evidence type="ECO:0000256" key="2">
    <source>
        <dbReference type="ARBA" id="ARBA00022679"/>
    </source>
</evidence>
<dbReference type="EMBL" id="FPCA01000008">
    <property type="protein sequence ID" value="SFV00607.1"/>
    <property type="molecule type" value="Genomic_DNA"/>
</dbReference>
<evidence type="ECO:0000256" key="8">
    <source>
        <dbReference type="HAMAP-Rule" id="MF_00692"/>
    </source>
</evidence>
<comment type="catalytic activity">
    <reaction evidence="8">
        <text>L-tyrosyl-[protein] + UTP = O-(5'-uridylyl)-L-tyrosyl-[protein] + diphosphate</text>
        <dbReference type="Rhea" id="RHEA:83887"/>
        <dbReference type="Rhea" id="RHEA-COMP:10136"/>
        <dbReference type="Rhea" id="RHEA-COMP:20238"/>
        <dbReference type="ChEBI" id="CHEBI:33019"/>
        <dbReference type="ChEBI" id="CHEBI:46398"/>
        <dbReference type="ChEBI" id="CHEBI:46858"/>
        <dbReference type="ChEBI" id="CHEBI:90602"/>
    </reaction>
</comment>
<keyword evidence="5 8" id="KW-0547">Nucleotide-binding</keyword>
<evidence type="ECO:0000256" key="6">
    <source>
        <dbReference type="ARBA" id="ARBA00022840"/>
    </source>
</evidence>
<feature type="binding site" evidence="8">
    <location>
        <position position="217"/>
    </location>
    <ligand>
        <name>ATP</name>
        <dbReference type="ChEBI" id="CHEBI:30616"/>
    </ligand>
</feature>
<organism evidence="9 10">
    <name type="scientific">Pontibacter akesuensis</name>
    <dbReference type="NCBI Taxonomy" id="388950"/>
    <lineage>
        <taxon>Bacteria</taxon>
        <taxon>Pseudomonadati</taxon>
        <taxon>Bacteroidota</taxon>
        <taxon>Cytophagia</taxon>
        <taxon>Cytophagales</taxon>
        <taxon>Hymenobacteraceae</taxon>
        <taxon>Pontibacter</taxon>
    </lineage>
</organism>
<keyword evidence="3 8" id="KW-0548">Nucleotidyltransferase</keyword>
<dbReference type="HAMAP" id="MF_00692">
    <property type="entry name" value="SelO"/>
    <property type="match status" value="1"/>
</dbReference>
<dbReference type="PANTHER" id="PTHR32057">
    <property type="entry name" value="PROTEIN ADENYLYLTRANSFERASE SELO, MITOCHONDRIAL"/>
    <property type="match status" value="1"/>
</dbReference>
<comment type="function">
    <text evidence="8">Nucleotidyltransferase involved in the post-translational modification of proteins. It can catalyze the addition of adenosine monophosphate (AMP) or uridine monophosphate (UMP) to a protein, resulting in modifications known as AMPylation and UMPylation.</text>
</comment>
<dbReference type="Pfam" id="PF02696">
    <property type="entry name" value="SelO"/>
    <property type="match status" value="1"/>
</dbReference>
<feature type="binding site" evidence="8">
    <location>
        <position position="127"/>
    </location>
    <ligand>
        <name>ATP</name>
        <dbReference type="ChEBI" id="CHEBI:30616"/>
    </ligand>
</feature>
<feature type="binding site" evidence="8">
    <location>
        <position position="147"/>
    </location>
    <ligand>
        <name>ATP</name>
        <dbReference type="ChEBI" id="CHEBI:30616"/>
    </ligand>
</feature>
<comment type="cofactor">
    <cofactor evidence="8">
        <name>Mg(2+)</name>
        <dbReference type="ChEBI" id="CHEBI:18420"/>
    </cofactor>
    <cofactor evidence="8">
        <name>Mn(2+)</name>
        <dbReference type="ChEBI" id="CHEBI:29035"/>
    </cofactor>
</comment>
<dbReference type="PANTHER" id="PTHR32057:SF14">
    <property type="entry name" value="PROTEIN ADENYLYLTRANSFERASE SELO, MITOCHONDRIAL"/>
    <property type="match status" value="1"/>
</dbReference>
<feature type="binding site" evidence="8">
    <location>
        <position position="304"/>
    </location>
    <ligand>
        <name>Mg(2+)</name>
        <dbReference type="ChEBI" id="CHEBI:18420"/>
    </ligand>
</feature>
<dbReference type="STRING" id="388950.GCA_001611675_03222"/>
<dbReference type="GO" id="GO:0000287">
    <property type="term" value="F:magnesium ion binding"/>
    <property type="evidence" value="ECO:0007669"/>
    <property type="project" value="UniProtKB-UniRule"/>
</dbReference>
<dbReference type="Proteomes" id="UP000182491">
    <property type="component" value="Unassembled WGS sequence"/>
</dbReference>
<feature type="binding site" evidence="8">
    <location>
        <position position="126"/>
    </location>
    <ligand>
        <name>ATP</name>
        <dbReference type="ChEBI" id="CHEBI:30616"/>
    </ligand>
</feature>
<evidence type="ECO:0000256" key="4">
    <source>
        <dbReference type="ARBA" id="ARBA00022723"/>
    </source>
</evidence>
<name>A0A1I7KT45_9BACT</name>
<keyword evidence="7 8" id="KW-0460">Magnesium</keyword>
<evidence type="ECO:0000313" key="9">
    <source>
        <dbReference type="EMBL" id="SFV00607.1"/>
    </source>
</evidence>
<dbReference type="AlphaFoldDB" id="A0A1I7KT45"/>
<feature type="binding site" evidence="8">
    <location>
        <position position="224"/>
    </location>
    <ligand>
        <name>ATP</name>
        <dbReference type="ChEBI" id="CHEBI:30616"/>
    </ligand>
</feature>
<dbReference type="GO" id="GO:0030145">
    <property type="term" value="F:manganese ion binding"/>
    <property type="evidence" value="ECO:0007669"/>
    <property type="project" value="UniProtKB-UniRule"/>
</dbReference>
<feature type="binding site" evidence="8">
    <location>
        <position position="159"/>
    </location>
    <ligand>
        <name>ATP</name>
        <dbReference type="ChEBI" id="CHEBI:30616"/>
    </ligand>
</feature>
<reference evidence="10" key="1">
    <citation type="submission" date="2016-10" db="EMBL/GenBank/DDBJ databases">
        <authorList>
            <person name="Varghese N."/>
        </authorList>
    </citation>
    <scope>NUCLEOTIDE SEQUENCE [LARGE SCALE GENOMIC DNA]</scope>
    <source>
        <strain evidence="10">DSM 18820</strain>
    </source>
</reference>
<accession>A0A1I7KT45</accession>
<evidence type="ECO:0000256" key="5">
    <source>
        <dbReference type="ARBA" id="ARBA00022741"/>
    </source>
</evidence>
<evidence type="ECO:0000256" key="3">
    <source>
        <dbReference type="ARBA" id="ARBA00022695"/>
    </source>
</evidence>
<dbReference type="EC" id="2.7.7.108" evidence="8"/>
<comment type="catalytic activity">
    <reaction evidence="8">
        <text>L-seryl-[protein] + UTP = O-(5'-uridylyl)-L-seryl-[protein] + diphosphate</text>
        <dbReference type="Rhea" id="RHEA:64604"/>
        <dbReference type="Rhea" id="RHEA-COMP:9863"/>
        <dbReference type="Rhea" id="RHEA-COMP:16635"/>
        <dbReference type="ChEBI" id="CHEBI:29999"/>
        <dbReference type="ChEBI" id="CHEBI:33019"/>
        <dbReference type="ChEBI" id="CHEBI:46398"/>
        <dbReference type="ChEBI" id="CHEBI:156051"/>
    </reaction>
</comment>
<dbReference type="EC" id="2.7.7.-" evidence="8"/>
<dbReference type="GO" id="GO:0070733">
    <property type="term" value="F:AMPylase activity"/>
    <property type="evidence" value="ECO:0007669"/>
    <property type="project" value="UniProtKB-EC"/>
</dbReference>
<gene>
    <name evidence="8" type="primary">ydiU</name>
    <name evidence="8" type="synonym">selO</name>
    <name evidence="9" type="ORF">SAMN04487941_4077</name>
</gene>
<keyword evidence="4 8" id="KW-0479">Metal-binding</keyword>
<feature type="active site" description="Proton acceptor" evidence="8">
    <location>
        <position position="294"/>
    </location>
</feature>
<feature type="binding site" evidence="8">
    <location>
        <position position="295"/>
    </location>
    <ligand>
        <name>Mg(2+)</name>
        <dbReference type="ChEBI" id="CHEBI:18420"/>
    </ligand>
</feature>
<keyword evidence="10" id="KW-1185">Reference proteome</keyword>